<gene>
    <name evidence="3" type="ORF">SAMEA2070301_05620</name>
</gene>
<dbReference type="RefSeq" id="WP_108668731.1">
    <property type="nucleotide sequence ID" value="NZ_CP065266.1"/>
</dbReference>
<feature type="signal peptide" evidence="2">
    <location>
        <begin position="1"/>
        <end position="21"/>
    </location>
</feature>
<evidence type="ECO:0000313" key="4">
    <source>
        <dbReference type="Proteomes" id="UP000185210"/>
    </source>
</evidence>
<dbReference type="EMBL" id="FSHM01000018">
    <property type="protein sequence ID" value="SIC25277.1"/>
    <property type="molecule type" value="Genomic_DNA"/>
</dbReference>
<dbReference type="AlphaFoldDB" id="A0AB38D851"/>
<evidence type="ECO:0000256" key="2">
    <source>
        <dbReference type="SAM" id="SignalP"/>
    </source>
</evidence>
<feature type="chain" id="PRO_5044290244" description="Lipoprotein" evidence="2">
    <location>
        <begin position="22"/>
        <end position="140"/>
    </location>
</feature>
<feature type="region of interest" description="Disordered" evidence="1">
    <location>
        <begin position="121"/>
        <end position="140"/>
    </location>
</feature>
<dbReference type="Proteomes" id="UP000185210">
    <property type="component" value="Unassembled WGS sequence"/>
</dbReference>
<accession>A0AB38D851</accession>
<protein>
    <recommendedName>
        <fullName evidence="5">Lipoprotein</fullName>
    </recommendedName>
</protein>
<reference evidence="3 4" key="1">
    <citation type="submission" date="2016-11" db="EMBL/GenBank/DDBJ databases">
        <authorList>
            <consortium name="Pathogen Informatics"/>
        </authorList>
    </citation>
    <scope>NUCLEOTIDE SEQUENCE [LARGE SCALE GENOMIC DNA]</scope>
    <source>
        <strain evidence="3 4">104</strain>
    </source>
</reference>
<name>A0AB38D851_9MYCO</name>
<proteinExistence type="predicted"/>
<dbReference type="PROSITE" id="PS51257">
    <property type="entry name" value="PROKAR_LIPOPROTEIN"/>
    <property type="match status" value="1"/>
</dbReference>
<keyword evidence="2" id="KW-0732">Signal</keyword>
<evidence type="ECO:0000313" key="3">
    <source>
        <dbReference type="EMBL" id="SIC25277.1"/>
    </source>
</evidence>
<evidence type="ECO:0000256" key="1">
    <source>
        <dbReference type="SAM" id="MobiDB-lite"/>
    </source>
</evidence>
<comment type="caution">
    <text evidence="3">The sequence shown here is derived from an EMBL/GenBank/DDBJ whole genome shotgun (WGS) entry which is preliminary data.</text>
</comment>
<organism evidence="3 4">
    <name type="scientific">Mycobacteroides abscessus subsp. abscessus</name>
    <dbReference type="NCBI Taxonomy" id="1185650"/>
    <lineage>
        <taxon>Bacteria</taxon>
        <taxon>Bacillati</taxon>
        <taxon>Actinomycetota</taxon>
        <taxon>Actinomycetes</taxon>
        <taxon>Mycobacteriales</taxon>
        <taxon>Mycobacteriaceae</taxon>
        <taxon>Mycobacteroides</taxon>
        <taxon>Mycobacteroides abscessus</taxon>
    </lineage>
</organism>
<evidence type="ECO:0008006" key="5">
    <source>
        <dbReference type="Google" id="ProtNLM"/>
    </source>
</evidence>
<sequence length="140" mass="15730">MTHRLLVVLSLAAALLSGCFGTDRSDPLQADRFVRPDHPVASPSGEYTAYIEYGPEENGVKTWLPVVRDKTGKEVFRDHDDMAAPYSTRHMLYVTWLSSKPAELWIYSGDVGTFSVARRQDGSWTKQHNAAPEEIKDLHP</sequence>
<feature type="compositionally biased region" description="Basic and acidic residues" evidence="1">
    <location>
        <begin position="131"/>
        <end position="140"/>
    </location>
</feature>